<organism evidence="6 7">
    <name type="scientific">Stygiolobus azoricus</name>
    <dbReference type="NCBI Taxonomy" id="41675"/>
    <lineage>
        <taxon>Archaea</taxon>
        <taxon>Thermoproteota</taxon>
        <taxon>Thermoprotei</taxon>
        <taxon>Sulfolobales</taxon>
        <taxon>Sulfolobaceae</taxon>
        <taxon>Stygiolobus</taxon>
    </lineage>
</organism>
<dbReference type="SUPFAM" id="SSF52161">
    <property type="entry name" value="Ribosomal protein L13"/>
    <property type="match status" value="1"/>
</dbReference>
<dbReference type="NCBIfam" id="TIGR01077">
    <property type="entry name" value="L13_A_E"/>
    <property type="match status" value="1"/>
</dbReference>
<proteinExistence type="inferred from homology"/>
<dbReference type="InterPro" id="IPR005822">
    <property type="entry name" value="Ribosomal_uL13"/>
</dbReference>
<evidence type="ECO:0000313" key="6">
    <source>
        <dbReference type="EMBL" id="QGR20216.1"/>
    </source>
</evidence>
<dbReference type="NCBIfam" id="NF005004">
    <property type="entry name" value="PRK06394.1"/>
    <property type="match status" value="1"/>
</dbReference>
<dbReference type="GO" id="GO:0003729">
    <property type="term" value="F:mRNA binding"/>
    <property type="evidence" value="ECO:0007669"/>
    <property type="project" value="TreeGrafter"/>
</dbReference>
<evidence type="ECO:0000256" key="5">
    <source>
        <dbReference type="RuleBase" id="RU003877"/>
    </source>
</evidence>
<comment type="function">
    <text evidence="4">This protein is one of the early assembly proteins of the 50S ribosomal subunit, although it is not seen to bind rRNA by itself. It is important during the early stages of 50S assembly.</text>
</comment>
<sequence>MSEQVQKNQNEVIVNAENQILGRMATHIVKLLKEGKKVIVVNAEKAVISGPKSRVIQGYSLLFTVRTMQNPAKNGIRRPRNPVNIVKRTVRGMLPKNRMGKQYYKNLIVYIGVPKEFEGKQTIRFEDADVSRLKGKYITVAELSKAIGGYVNG</sequence>
<dbReference type="Pfam" id="PF00572">
    <property type="entry name" value="Ribosomal_L13"/>
    <property type="match status" value="1"/>
</dbReference>
<dbReference type="PROSITE" id="PS00783">
    <property type="entry name" value="RIBOSOMAL_L13"/>
    <property type="match status" value="1"/>
</dbReference>
<dbReference type="GO" id="GO:0003735">
    <property type="term" value="F:structural constituent of ribosome"/>
    <property type="evidence" value="ECO:0007669"/>
    <property type="project" value="UniProtKB-UniRule"/>
</dbReference>
<dbReference type="GO" id="GO:0017148">
    <property type="term" value="P:negative regulation of translation"/>
    <property type="evidence" value="ECO:0007669"/>
    <property type="project" value="TreeGrafter"/>
</dbReference>
<dbReference type="InterPro" id="IPR023563">
    <property type="entry name" value="Ribosomal_uL13_CS"/>
</dbReference>
<dbReference type="PANTHER" id="PTHR11545:SF3">
    <property type="entry name" value="LARGE RIBOSOMAL SUBUNIT PROTEIN UL13"/>
    <property type="match status" value="1"/>
</dbReference>
<dbReference type="OrthoDB" id="7668at2157"/>
<dbReference type="InterPro" id="IPR005755">
    <property type="entry name" value="Ribosomal_uL13_euk/arc"/>
</dbReference>
<dbReference type="HAMAP" id="MF_01366">
    <property type="entry name" value="Ribosomal_uL13"/>
    <property type="match status" value="1"/>
</dbReference>
<evidence type="ECO:0000256" key="2">
    <source>
        <dbReference type="ARBA" id="ARBA00022980"/>
    </source>
</evidence>
<name>A0A650CQV7_9CREN</name>
<evidence type="ECO:0000256" key="1">
    <source>
        <dbReference type="ARBA" id="ARBA00006227"/>
    </source>
</evidence>
<keyword evidence="2 4" id="KW-0689">Ribosomal protein</keyword>
<dbReference type="KEGG" id="sazo:D1868_09610"/>
<keyword evidence="7" id="KW-1185">Reference proteome</keyword>
<dbReference type="PIRSF" id="PIRSF002181">
    <property type="entry name" value="Ribosomal_L13"/>
    <property type="match status" value="1"/>
</dbReference>
<dbReference type="GeneID" id="42799326"/>
<comment type="subunit">
    <text evidence="4">Part of the 50S ribosomal subunit.</text>
</comment>
<gene>
    <name evidence="4" type="primary">rpl13</name>
    <name evidence="6" type="ORF">D1868_09610</name>
</gene>
<dbReference type="AlphaFoldDB" id="A0A650CQV7"/>
<dbReference type="RefSeq" id="WP_156007665.1">
    <property type="nucleotide sequence ID" value="NZ_CP045483.1"/>
</dbReference>
<dbReference type="InterPro" id="IPR036899">
    <property type="entry name" value="Ribosomal_uL13_sf"/>
</dbReference>
<dbReference type="PANTHER" id="PTHR11545">
    <property type="entry name" value="RIBOSOMAL PROTEIN L13"/>
    <property type="match status" value="1"/>
</dbReference>
<evidence type="ECO:0000256" key="4">
    <source>
        <dbReference type="HAMAP-Rule" id="MF_01366"/>
    </source>
</evidence>
<dbReference type="Proteomes" id="UP000423396">
    <property type="component" value="Chromosome"/>
</dbReference>
<protein>
    <recommendedName>
        <fullName evidence="4">Large ribosomal subunit protein uL13</fullName>
    </recommendedName>
</protein>
<dbReference type="GO" id="GO:0022625">
    <property type="term" value="C:cytosolic large ribosomal subunit"/>
    <property type="evidence" value="ECO:0007669"/>
    <property type="project" value="UniProtKB-UniRule"/>
</dbReference>
<accession>A0A650CQV7</accession>
<dbReference type="Gene3D" id="3.90.1180.10">
    <property type="entry name" value="Ribosomal protein L13"/>
    <property type="match status" value="1"/>
</dbReference>
<evidence type="ECO:0000313" key="7">
    <source>
        <dbReference type="Proteomes" id="UP000423396"/>
    </source>
</evidence>
<dbReference type="CDD" id="cd00392">
    <property type="entry name" value="Ribosomal_L13"/>
    <property type="match status" value="1"/>
</dbReference>
<dbReference type="InterPro" id="IPR005823">
    <property type="entry name" value="Ribosomal_uL13_bac-type"/>
</dbReference>
<comment type="similarity">
    <text evidence="1 4 5">Belongs to the universal ribosomal protein uL13 family.</text>
</comment>
<reference evidence="6 7" key="1">
    <citation type="submission" date="2019-10" db="EMBL/GenBank/DDBJ databases">
        <title>Genome Sequences from Six Type Strain Members of the Archaeal Family Sulfolobaceae: Acidianus ambivalens, Acidianus infernus, Metallosphaera prunae, Stygiolobus azoricus, Sulfolobus metallicus, and Sulfurisphaera ohwakuensis.</title>
        <authorList>
            <person name="Counts J.A."/>
            <person name="Kelly R.M."/>
        </authorList>
    </citation>
    <scope>NUCLEOTIDE SEQUENCE [LARGE SCALE GENOMIC DNA]</scope>
    <source>
        <strain evidence="6 7">FC6</strain>
    </source>
</reference>
<dbReference type="GO" id="GO:0006412">
    <property type="term" value="P:translation"/>
    <property type="evidence" value="ECO:0007669"/>
    <property type="project" value="UniProtKB-UniRule"/>
</dbReference>
<dbReference type="EMBL" id="CP045483">
    <property type="protein sequence ID" value="QGR20216.1"/>
    <property type="molecule type" value="Genomic_DNA"/>
</dbReference>
<evidence type="ECO:0000256" key="3">
    <source>
        <dbReference type="ARBA" id="ARBA00023274"/>
    </source>
</evidence>
<keyword evidence="3 4" id="KW-0687">Ribonucleoprotein</keyword>